<dbReference type="Proteomes" id="UP000562984">
    <property type="component" value="Unassembled WGS sequence"/>
</dbReference>
<organism evidence="2 3">
    <name type="scientific">Nakamurella aerolata</name>
    <dbReference type="NCBI Taxonomy" id="1656892"/>
    <lineage>
        <taxon>Bacteria</taxon>
        <taxon>Bacillati</taxon>
        <taxon>Actinomycetota</taxon>
        <taxon>Actinomycetes</taxon>
        <taxon>Nakamurellales</taxon>
        <taxon>Nakamurellaceae</taxon>
        <taxon>Nakamurella</taxon>
    </lineage>
</organism>
<evidence type="ECO:0000313" key="3">
    <source>
        <dbReference type="Proteomes" id="UP000562984"/>
    </source>
</evidence>
<dbReference type="SUPFAM" id="SSF51735">
    <property type="entry name" value="NAD(P)-binding Rossmann-fold domains"/>
    <property type="match status" value="1"/>
</dbReference>
<dbReference type="InterPro" id="IPR001509">
    <property type="entry name" value="Epimerase_deHydtase"/>
</dbReference>
<gene>
    <name evidence="2" type="ORF">HKD39_07925</name>
</gene>
<dbReference type="InterPro" id="IPR051207">
    <property type="entry name" value="ComplexI_NDUFA9_subunit"/>
</dbReference>
<reference evidence="2 3" key="1">
    <citation type="submission" date="2020-05" db="EMBL/GenBank/DDBJ databases">
        <title>Nakamurella sp. DB0629 isolated from air conditioner.</title>
        <authorList>
            <person name="Kim D.H."/>
            <person name="Kim D.-U."/>
        </authorList>
    </citation>
    <scope>NUCLEOTIDE SEQUENCE [LARGE SCALE GENOMIC DNA]</scope>
    <source>
        <strain evidence="2 3">DB0629</strain>
    </source>
</reference>
<name>A0A849AFN0_9ACTN</name>
<comment type="caution">
    <text evidence="2">The sequence shown here is derived from an EMBL/GenBank/DDBJ whole genome shotgun (WGS) entry which is preliminary data.</text>
</comment>
<dbReference type="PANTHER" id="PTHR12126">
    <property type="entry name" value="NADH-UBIQUINONE OXIDOREDUCTASE 39 KDA SUBUNIT-RELATED"/>
    <property type="match status" value="1"/>
</dbReference>
<dbReference type="RefSeq" id="WP_171199300.1">
    <property type="nucleotide sequence ID" value="NZ_JABEND010000003.1"/>
</dbReference>
<evidence type="ECO:0000259" key="1">
    <source>
        <dbReference type="Pfam" id="PF01370"/>
    </source>
</evidence>
<sequence length="304" mass="31637">MTARTRSGSAPLSIAVAGGTGMIGRRLVAALTERGHRARVLSRRHQPAFDLDADGAAADADRSAALSGTEVAYYLVHGLERPDFAVRDSLHARRFGSAAATARVGRIVYLGGLGTPPLSDHLASRRAVESDLAAGGVQVVALRAGMVIGAGGASWELARQLATRAQLLAVPLAAAQRTQPIGLDDVCGYLADAAELTDPASVYEVGGADVLTFAELLMLIGRLAGGRPPVLLPVPVRAAPQSWMGRLVASVTEVDPEVAVNLLKSMTTPTVVTDQAARRDMPREPMDFRTAARRALAEAGNGLG</sequence>
<protein>
    <submittedName>
        <fullName evidence="2">NAD-dependent epimerase/dehydratase family protein</fullName>
    </submittedName>
</protein>
<dbReference type="AlphaFoldDB" id="A0A849AFN0"/>
<accession>A0A849AFN0</accession>
<proteinExistence type="predicted"/>
<dbReference type="InterPro" id="IPR036291">
    <property type="entry name" value="NAD(P)-bd_dom_sf"/>
</dbReference>
<feature type="domain" description="NAD-dependent epimerase/dehydratase" evidence="1">
    <location>
        <begin position="14"/>
        <end position="52"/>
    </location>
</feature>
<dbReference type="GO" id="GO:0044877">
    <property type="term" value="F:protein-containing complex binding"/>
    <property type="evidence" value="ECO:0007669"/>
    <property type="project" value="TreeGrafter"/>
</dbReference>
<dbReference type="PANTHER" id="PTHR12126:SF11">
    <property type="entry name" value="NADH DEHYDROGENASE [UBIQUINONE] 1 ALPHA SUBCOMPLEX SUBUNIT 9, MITOCHONDRIAL"/>
    <property type="match status" value="1"/>
</dbReference>
<keyword evidence="3" id="KW-1185">Reference proteome</keyword>
<evidence type="ECO:0000313" key="2">
    <source>
        <dbReference type="EMBL" id="NNG35642.1"/>
    </source>
</evidence>
<dbReference type="Pfam" id="PF01370">
    <property type="entry name" value="Epimerase"/>
    <property type="match status" value="1"/>
</dbReference>
<dbReference type="Gene3D" id="3.40.50.720">
    <property type="entry name" value="NAD(P)-binding Rossmann-like Domain"/>
    <property type="match status" value="1"/>
</dbReference>
<dbReference type="EMBL" id="JABEND010000003">
    <property type="protein sequence ID" value="NNG35642.1"/>
    <property type="molecule type" value="Genomic_DNA"/>
</dbReference>